<gene>
    <name evidence="8" type="ORF">Agabi119p4_6190</name>
</gene>
<evidence type="ECO:0000313" key="8">
    <source>
        <dbReference type="EMBL" id="KAF7770216.1"/>
    </source>
</evidence>
<dbReference type="GO" id="GO:0005634">
    <property type="term" value="C:nucleus"/>
    <property type="evidence" value="ECO:0007669"/>
    <property type="project" value="UniProtKB-SubCell"/>
</dbReference>
<dbReference type="GO" id="GO:0046983">
    <property type="term" value="F:protein dimerization activity"/>
    <property type="evidence" value="ECO:0007669"/>
    <property type="project" value="InterPro"/>
</dbReference>
<dbReference type="Proteomes" id="UP000629468">
    <property type="component" value="Unassembled WGS sequence"/>
</dbReference>
<dbReference type="Pfam" id="PF00319">
    <property type="entry name" value="SRF-TF"/>
    <property type="match status" value="1"/>
</dbReference>
<feature type="compositionally biased region" description="Gly residues" evidence="6">
    <location>
        <begin position="307"/>
        <end position="318"/>
    </location>
</feature>
<evidence type="ECO:0000259" key="7">
    <source>
        <dbReference type="PROSITE" id="PS50066"/>
    </source>
</evidence>
<proteinExistence type="predicted"/>
<evidence type="ECO:0000256" key="4">
    <source>
        <dbReference type="ARBA" id="ARBA00023163"/>
    </source>
</evidence>
<evidence type="ECO:0000256" key="5">
    <source>
        <dbReference type="ARBA" id="ARBA00023242"/>
    </source>
</evidence>
<organism evidence="8 9">
    <name type="scientific">Agaricus bisporus var. burnettii</name>
    <dbReference type="NCBI Taxonomy" id="192524"/>
    <lineage>
        <taxon>Eukaryota</taxon>
        <taxon>Fungi</taxon>
        <taxon>Dikarya</taxon>
        <taxon>Basidiomycota</taxon>
        <taxon>Agaricomycotina</taxon>
        <taxon>Agaricomycetes</taxon>
        <taxon>Agaricomycetidae</taxon>
        <taxon>Agaricales</taxon>
        <taxon>Agaricineae</taxon>
        <taxon>Agaricaceae</taxon>
        <taxon>Agaricus</taxon>
    </lineage>
</organism>
<dbReference type="SMART" id="SM00432">
    <property type="entry name" value="MADS"/>
    <property type="match status" value="1"/>
</dbReference>
<name>A0A8H7C8R2_AGABI</name>
<comment type="caution">
    <text evidence="8">The sequence shown here is derived from an EMBL/GenBank/DDBJ whole genome shotgun (WGS) entry which is preliminary data.</text>
</comment>
<comment type="subcellular location">
    <subcellularLocation>
        <location evidence="1">Nucleus</location>
    </subcellularLocation>
</comment>
<dbReference type="Gene3D" id="3.40.1810.10">
    <property type="entry name" value="Transcription factor, MADS-box"/>
    <property type="match status" value="1"/>
</dbReference>
<dbReference type="AlphaFoldDB" id="A0A8H7C8R2"/>
<dbReference type="GO" id="GO:0000978">
    <property type="term" value="F:RNA polymerase II cis-regulatory region sequence-specific DNA binding"/>
    <property type="evidence" value="ECO:0007669"/>
    <property type="project" value="TreeGrafter"/>
</dbReference>
<feature type="compositionally biased region" description="Basic and acidic residues" evidence="6">
    <location>
        <begin position="113"/>
        <end position="127"/>
    </location>
</feature>
<dbReference type="InterPro" id="IPR036879">
    <property type="entry name" value="TF_MADSbox_sf"/>
</dbReference>
<dbReference type="EMBL" id="JABXXO010000009">
    <property type="protein sequence ID" value="KAF7770216.1"/>
    <property type="molecule type" value="Genomic_DNA"/>
</dbReference>
<feature type="domain" description="MADS-box" evidence="7">
    <location>
        <begin position="1"/>
        <end position="51"/>
    </location>
</feature>
<evidence type="ECO:0000256" key="1">
    <source>
        <dbReference type="ARBA" id="ARBA00004123"/>
    </source>
</evidence>
<dbReference type="GO" id="GO:0000981">
    <property type="term" value="F:DNA-binding transcription factor activity, RNA polymerase II-specific"/>
    <property type="evidence" value="ECO:0007669"/>
    <property type="project" value="TreeGrafter"/>
</dbReference>
<feature type="compositionally biased region" description="Acidic residues" evidence="6">
    <location>
        <begin position="99"/>
        <end position="112"/>
    </location>
</feature>
<evidence type="ECO:0000256" key="3">
    <source>
        <dbReference type="ARBA" id="ARBA00023125"/>
    </source>
</evidence>
<dbReference type="PROSITE" id="PS50066">
    <property type="entry name" value="MADS_BOX_2"/>
    <property type="match status" value="1"/>
</dbReference>
<evidence type="ECO:0000256" key="2">
    <source>
        <dbReference type="ARBA" id="ARBA00023015"/>
    </source>
</evidence>
<reference evidence="8 9" key="1">
    <citation type="journal article" name="Sci. Rep.">
        <title>Telomere-to-telomere assembled and centromere annotated genomes of the two main subspecies of the button mushroom Agaricus bisporus reveal especially polymorphic chromosome ends.</title>
        <authorList>
            <person name="Sonnenberg A.S.M."/>
            <person name="Sedaghat-Telgerd N."/>
            <person name="Lavrijssen B."/>
            <person name="Ohm R.A."/>
            <person name="Hendrickx P.M."/>
            <person name="Scholtmeijer K."/>
            <person name="Baars J.J.P."/>
            <person name="van Peer A."/>
        </authorList>
    </citation>
    <scope>NUCLEOTIDE SEQUENCE [LARGE SCALE GENOMIC DNA]</scope>
    <source>
        <strain evidence="8 9">H119_p4</strain>
    </source>
</reference>
<dbReference type="PANTHER" id="PTHR11945:SF534">
    <property type="entry name" value="MYOCYTE-SPECIFIC ENHANCER FACTOR 2"/>
    <property type="match status" value="1"/>
</dbReference>
<dbReference type="InterPro" id="IPR002100">
    <property type="entry name" value="TF_MADSbox"/>
</dbReference>
<feature type="compositionally biased region" description="Basic and acidic residues" evidence="6">
    <location>
        <begin position="75"/>
        <end position="84"/>
    </location>
</feature>
<dbReference type="PANTHER" id="PTHR11945">
    <property type="entry name" value="MADS BOX PROTEIN"/>
    <property type="match status" value="1"/>
</dbReference>
<keyword evidence="5" id="KW-0539">Nucleus</keyword>
<accession>A0A8H7C8R2</accession>
<keyword evidence="2" id="KW-0805">Transcription regulation</keyword>
<feature type="compositionally biased region" description="Basic and acidic residues" evidence="6">
    <location>
        <begin position="181"/>
        <end position="198"/>
    </location>
</feature>
<feature type="compositionally biased region" description="Gly residues" evidence="6">
    <location>
        <begin position="418"/>
        <end position="431"/>
    </location>
</feature>
<keyword evidence="4" id="KW-0804">Transcription</keyword>
<dbReference type="SUPFAM" id="SSF55455">
    <property type="entry name" value="SRF-like"/>
    <property type="match status" value="1"/>
</dbReference>
<sequence>MGRRKIEIQPITHERNRSVTFLKRKNGLFKKAYELGVLCSVDVAVIIFEERPGHHLKLYQYCSSDIHDIVQRHVRHDGEKDTRGPQDFAGSAGAKLDDLPDADDDDQDDDDDGPGKRTRDSKMKRGPELSMSNEMEFLPNRGLSIPQPPLPMHGMTSGSSLPISNDRHGLRNHPSHHSKRPRTDHPSLHSRSPSDDHLPSGSGYYHGTGSSGSFSRTGGQYPHHSGNSQYTPLYPVSNHTTPPPVFIPIGTDFGSSSSRGAAPRTAGPGPAPSFSAARSSSANSSYDTSMYQGMMRPPQSGSSHHPGTGGSGGGGGGNSELFTAFLDADEHSRQSQGQGFGLDWPVHGSNTSSGPPPTNPPPVSNPSANPSSGQTEGGSNWLDFLSGNANQSSSGRGDPSMSWERSGGDRADITDMFGSGGGGGGGGGGGSQATSPLNVGMGGLPGNKRRVGSDADDPGLTTSPGPLSGKDLKPEGGG</sequence>
<evidence type="ECO:0000313" key="9">
    <source>
        <dbReference type="Proteomes" id="UP000629468"/>
    </source>
</evidence>
<feature type="region of interest" description="Disordered" evidence="6">
    <location>
        <begin position="75"/>
        <end position="478"/>
    </location>
</feature>
<dbReference type="GO" id="GO:0045944">
    <property type="term" value="P:positive regulation of transcription by RNA polymerase II"/>
    <property type="evidence" value="ECO:0007669"/>
    <property type="project" value="TreeGrafter"/>
</dbReference>
<dbReference type="PRINTS" id="PR00404">
    <property type="entry name" value="MADSDOMAIN"/>
</dbReference>
<keyword evidence="3" id="KW-0238">DNA-binding</keyword>
<feature type="compositionally biased region" description="Basic residues" evidence="6">
    <location>
        <begin position="170"/>
        <end position="180"/>
    </location>
</feature>
<feature type="compositionally biased region" description="Low complexity" evidence="6">
    <location>
        <begin position="259"/>
        <end position="285"/>
    </location>
</feature>
<feature type="compositionally biased region" description="Pro residues" evidence="6">
    <location>
        <begin position="354"/>
        <end position="364"/>
    </location>
</feature>
<protein>
    <submittedName>
        <fullName evidence="8">Transcriptional regulator family: MADS-box</fullName>
    </submittedName>
</protein>
<evidence type="ECO:0000256" key="6">
    <source>
        <dbReference type="SAM" id="MobiDB-lite"/>
    </source>
</evidence>